<dbReference type="Proteomes" id="UP000031368">
    <property type="component" value="Chromosome"/>
</dbReference>
<dbReference type="AlphaFoldDB" id="A0A0B4X0D6"/>
<dbReference type="RefSeq" id="WP_203226184.1">
    <property type="nucleotide sequence ID" value="NZ_CP006877.1"/>
</dbReference>
<organism evidence="1 2">
    <name type="scientific">Rhizobium gallicum bv. gallicum R602sp</name>
    <dbReference type="NCBI Taxonomy" id="1041138"/>
    <lineage>
        <taxon>Bacteria</taxon>
        <taxon>Pseudomonadati</taxon>
        <taxon>Pseudomonadota</taxon>
        <taxon>Alphaproteobacteria</taxon>
        <taxon>Hyphomicrobiales</taxon>
        <taxon>Rhizobiaceae</taxon>
        <taxon>Rhizobium/Agrobacterium group</taxon>
        <taxon>Rhizobium</taxon>
    </lineage>
</organism>
<gene>
    <name evidence="1" type="ORF">RGR602_CH00884</name>
</gene>
<proteinExistence type="predicted"/>
<dbReference type="KEGG" id="rga:RGR602_CH00884"/>
<protein>
    <submittedName>
        <fullName evidence="1">Uncharacterized protein</fullName>
    </submittedName>
</protein>
<keyword evidence="2" id="KW-1185">Reference proteome</keyword>
<dbReference type="EMBL" id="CP006877">
    <property type="protein sequence ID" value="AJD40245.1"/>
    <property type="molecule type" value="Genomic_DNA"/>
</dbReference>
<name>A0A0B4X0D6_9HYPH</name>
<evidence type="ECO:0000313" key="1">
    <source>
        <dbReference type="EMBL" id="AJD40245.1"/>
    </source>
</evidence>
<dbReference type="HOGENOM" id="CLU_1546380_0_0_5"/>
<reference evidence="1 2" key="1">
    <citation type="submission" date="2013-11" db="EMBL/GenBank/DDBJ databases">
        <title>Complete genome sequence of Rhizobium gallicum bv. gallicum R602.</title>
        <authorList>
            <person name="Bustos P."/>
            <person name="Santamaria R.I."/>
            <person name="Lozano L."/>
            <person name="Acosta J.L."/>
            <person name="Ormeno-Orrillo E."/>
            <person name="Rogel M.A."/>
            <person name="Romero D."/>
            <person name="Cevallos M.A."/>
            <person name="Martinez-Romero E."/>
            <person name="Gonzalez V."/>
        </authorList>
    </citation>
    <scope>NUCLEOTIDE SEQUENCE [LARGE SCALE GENOMIC DNA]</scope>
    <source>
        <strain evidence="1 2">R602</strain>
    </source>
</reference>
<accession>A0A0B4X0D6</accession>
<evidence type="ECO:0000313" key="2">
    <source>
        <dbReference type="Proteomes" id="UP000031368"/>
    </source>
</evidence>
<sequence>MPAVWNLDPGGALRLALACRANGRRRMFAQVKTAFHPRWRAKTILERASIAARIYRSFSPNGNGFFGVGPSSGQDGSTGYFAGKRRMRSTRNQFVMDCAWFRFAKKWFLLDKCLFKRNSNICRTIWRHKLRESYGLVAASKRAKLNALESLPCACAAANRASKEKGGPKTALS</sequence>